<keyword evidence="14" id="KW-0406">Ion transport</keyword>
<keyword evidence="21" id="KW-1185">Reference proteome</keyword>
<dbReference type="GO" id="GO:0070588">
    <property type="term" value="P:calcium ion transmembrane transport"/>
    <property type="evidence" value="ECO:0000318"/>
    <property type="project" value="GO_Central"/>
</dbReference>
<evidence type="ECO:0000256" key="1">
    <source>
        <dbReference type="ARBA" id="ARBA00004141"/>
    </source>
</evidence>
<feature type="compositionally biased region" description="Basic and acidic residues" evidence="17">
    <location>
        <begin position="355"/>
        <end position="377"/>
    </location>
</feature>
<dbReference type="PANTHER" id="PTHR10846">
    <property type="entry name" value="SODIUM/POTASSIUM/CALCIUM EXCHANGER"/>
    <property type="match status" value="1"/>
</dbReference>
<feature type="transmembrane region" description="Helical" evidence="18">
    <location>
        <begin position="505"/>
        <end position="524"/>
    </location>
</feature>
<keyword evidence="16" id="KW-0739">Sodium transport</keyword>
<feature type="transmembrane region" description="Helical" evidence="18">
    <location>
        <begin position="467"/>
        <end position="493"/>
    </location>
</feature>
<keyword evidence="12 18" id="KW-1133">Transmembrane helix</keyword>
<feature type="transmembrane region" description="Helical" evidence="18">
    <location>
        <begin position="252"/>
        <end position="272"/>
    </location>
</feature>
<dbReference type="FunFam" id="1.20.1420.30:FF:000004">
    <property type="entry name" value="Sodium/potassium/calcium exchanger 2 isoform 1"/>
    <property type="match status" value="1"/>
</dbReference>
<evidence type="ECO:0000256" key="12">
    <source>
        <dbReference type="ARBA" id="ARBA00022989"/>
    </source>
</evidence>
<evidence type="ECO:0000256" key="16">
    <source>
        <dbReference type="ARBA" id="ARBA00023201"/>
    </source>
</evidence>
<evidence type="ECO:0000256" key="17">
    <source>
        <dbReference type="SAM" id="MobiDB-lite"/>
    </source>
</evidence>
<keyword evidence="15 18" id="KW-0472">Membrane</keyword>
<feature type="transmembrane region" description="Helical" evidence="18">
    <location>
        <begin position="565"/>
        <end position="584"/>
    </location>
</feature>
<dbReference type="InterPro" id="IPR044880">
    <property type="entry name" value="NCX_ion-bd_dom_sf"/>
</dbReference>
<evidence type="ECO:0000259" key="19">
    <source>
        <dbReference type="Pfam" id="PF01699"/>
    </source>
</evidence>
<dbReference type="Proteomes" id="UP000007110">
    <property type="component" value="Unassembled WGS sequence"/>
</dbReference>
<dbReference type="EnsemblMetazoa" id="XM_030977259">
    <property type="protein sequence ID" value="XP_030833119"/>
    <property type="gene ID" value="LOC580359"/>
</dbReference>
<dbReference type="GeneID" id="580359"/>
<feature type="region of interest" description="Disordered" evidence="17">
    <location>
        <begin position="335"/>
        <end position="396"/>
    </location>
</feature>
<dbReference type="GO" id="GO:0008273">
    <property type="term" value="F:calcium, potassium:sodium antiporter activity"/>
    <property type="evidence" value="ECO:0000318"/>
    <property type="project" value="GO_Central"/>
</dbReference>
<dbReference type="GO" id="GO:0006874">
    <property type="term" value="P:intracellular calcium ion homeostasis"/>
    <property type="evidence" value="ECO:0000318"/>
    <property type="project" value="GO_Central"/>
</dbReference>
<evidence type="ECO:0000256" key="15">
    <source>
        <dbReference type="ARBA" id="ARBA00023136"/>
    </source>
</evidence>
<dbReference type="FunFam" id="1.20.1420.30:FF:000009">
    <property type="entry name" value="sodium/potassium/calcium exchanger 5 isoform X2"/>
    <property type="match status" value="1"/>
</dbReference>
<comment type="similarity">
    <text evidence="2">Belongs to the Ca(2+):cation antiporter (CaCA) (TC 2.A.19) family. SLC24A subfamily.</text>
</comment>
<dbReference type="RefSeq" id="XP_030833119.1">
    <property type="nucleotide sequence ID" value="XM_030977259.1"/>
</dbReference>
<reference evidence="21" key="1">
    <citation type="submission" date="2015-02" db="EMBL/GenBank/DDBJ databases">
        <title>Genome sequencing for Strongylocentrotus purpuratus.</title>
        <authorList>
            <person name="Murali S."/>
            <person name="Liu Y."/>
            <person name="Vee V."/>
            <person name="English A."/>
            <person name="Wang M."/>
            <person name="Skinner E."/>
            <person name="Han Y."/>
            <person name="Muzny D.M."/>
            <person name="Worley K.C."/>
            <person name="Gibbs R.A."/>
        </authorList>
    </citation>
    <scope>NUCLEOTIDE SEQUENCE</scope>
</reference>
<keyword evidence="4" id="KW-0050">Antiport</keyword>
<dbReference type="GO" id="GO:0005262">
    <property type="term" value="F:calcium channel activity"/>
    <property type="evidence" value="ECO:0000318"/>
    <property type="project" value="GO_Central"/>
</dbReference>
<keyword evidence="5" id="KW-0633">Potassium transport</keyword>
<dbReference type="GO" id="GO:0005886">
    <property type="term" value="C:plasma membrane"/>
    <property type="evidence" value="ECO:0000318"/>
    <property type="project" value="GO_Central"/>
</dbReference>
<dbReference type="Pfam" id="PF01699">
    <property type="entry name" value="Na_Ca_ex"/>
    <property type="match status" value="2"/>
</dbReference>
<comment type="subcellular location">
    <subcellularLocation>
        <location evidence="1">Membrane</location>
        <topology evidence="1">Multi-pass membrane protein</topology>
    </subcellularLocation>
</comment>
<evidence type="ECO:0000256" key="5">
    <source>
        <dbReference type="ARBA" id="ARBA00022538"/>
    </source>
</evidence>
<dbReference type="Gene3D" id="1.20.1420.30">
    <property type="entry name" value="NCX, central ion-binding region"/>
    <property type="match status" value="2"/>
</dbReference>
<keyword evidence="8" id="KW-0732">Signal</keyword>
<reference evidence="20" key="2">
    <citation type="submission" date="2021-01" db="UniProtKB">
        <authorList>
            <consortium name="EnsemblMetazoa"/>
        </authorList>
    </citation>
    <scope>IDENTIFICATION</scope>
</reference>
<proteinExistence type="inferred from homology"/>
<dbReference type="OrthoDB" id="2127281at2759"/>
<feature type="domain" description="Sodium/calcium exchanger membrane region" evidence="19">
    <location>
        <begin position="129"/>
        <end position="271"/>
    </location>
</feature>
<feature type="transmembrane region" description="Helical" evidence="18">
    <location>
        <begin position="536"/>
        <end position="558"/>
    </location>
</feature>
<dbReference type="GO" id="GO:0015293">
    <property type="term" value="F:symporter activity"/>
    <property type="evidence" value="ECO:0007669"/>
    <property type="project" value="UniProtKB-KW"/>
</dbReference>
<keyword evidence="6" id="KW-0109">Calcium transport</keyword>
<organism evidence="20 21">
    <name type="scientific">Strongylocentrotus purpuratus</name>
    <name type="common">Purple sea urchin</name>
    <dbReference type="NCBI Taxonomy" id="7668"/>
    <lineage>
        <taxon>Eukaryota</taxon>
        <taxon>Metazoa</taxon>
        <taxon>Echinodermata</taxon>
        <taxon>Eleutherozoa</taxon>
        <taxon>Echinozoa</taxon>
        <taxon>Echinoidea</taxon>
        <taxon>Euechinoidea</taxon>
        <taxon>Echinacea</taxon>
        <taxon>Camarodonta</taxon>
        <taxon>Echinidea</taxon>
        <taxon>Strongylocentrotidae</taxon>
        <taxon>Strongylocentrotus</taxon>
    </lineage>
</organism>
<dbReference type="NCBIfam" id="TIGR00367">
    <property type="entry name" value="calcium/sodium antiporter"/>
    <property type="match status" value="1"/>
</dbReference>
<name>A0A7M7NBF4_STRPU</name>
<dbReference type="OMA" id="KAWARWY"/>
<evidence type="ECO:0000256" key="14">
    <source>
        <dbReference type="ARBA" id="ARBA00023065"/>
    </source>
</evidence>
<feature type="transmembrane region" description="Helical" evidence="18">
    <location>
        <begin position="228"/>
        <end position="246"/>
    </location>
</feature>
<dbReference type="AlphaFoldDB" id="A0A7M7NBF4"/>
<keyword evidence="9" id="KW-0106">Calcium</keyword>
<keyword evidence="3" id="KW-0813">Transport</keyword>
<evidence type="ECO:0000313" key="20">
    <source>
        <dbReference type="EnsemblMetazoa" id="XP_030833119"/>
    </source>
</evidence>
<evidence type="ECO:0000256" key="6">
    <source>
        <dbReference type="ARBA" id="ARBA00022568"/>
    </source>
</evidence>
<evidence type="ECO:0000256" key="8">
    <source>
        <dbReference type="ARBA" id="ARBA00022729"/>
    </source>
</evidence>
<evidence type="ECO:0000256" key="4">
    <source>
        <dbReference type="ARBA" id="ARBA00022449"/>
    </source>
</evidence>
<evidence type="ECO:0000256" key="3">
    <source>
        <dbReference type="ARBA" id="ARBA00022448"/>
    </source>
</evidence>
<dbReference type="InParanoid" id="A0A7M7NBF4"/>
<feature type="transmembrane region" description="Helical" evidence="18">
    <location>
        <begin position="164"/>
        <end position="187"/>
    </location>
</feature>
<keyword evidence="7 18" id="KW-0812">Transmembrane</keyword>
<keyword evidence="13" id="KW-0915">Sodium</keyword>
<evidence type="ECO:0000256" key="18">
    <source>
        <dbReference type="SAM" id="Phobius"/>
    </source>
</evidence>
<evidence type="ECO:0000256" key="10">
    <source>
        <dbReference type="ARBA" id="ARBA00022847"/>
    </source>
</evidence>
<dbReference type="PANTHER" id="PTHR10846:SF73">
    <property type="entry name" value="SODIUM_CALCIUM EXCHANGER MEMBRANE REGION DOMAIN-CONTAINING PROTEIN"/>
    <property type="match status" value="1"/>
</dbReference>
<protein>
    <recommendedName>
        <fullName evidence="19">Sodium/calcium exchanger membrane region domain-containing protein</fullName>
    </recommendedName>
</protein>
<feature type="transmembrane region" description="Helical" evidence="18">
    <location>
        <begin position="431"/>
        <end position="455"/>
    </location>
</feature>
<accession>A0A7M7NBF4</accession>
<sequence length="599" mass="66728">MVMNRTNAFSSSSNSGHINRWRAFLKRRRRMKRDNFSYIALTCALIALLVIIPLFTGQIFFDQARYEEVLNERPLRSEGEDFDGSSVHIHDGHHHGEGQINCTERSIFSFPLHLFTRDQRRHGAVVIHVFVITYMFASLGIVCEEYFMPALEVICDVLNLSEDVAGATFMAIGGSAPELFSSLIAVFVTHDDIGVGTIVGSAVFNILFVIGLCGLLAGQVINLTCWPLIRDCSCYIVSIIALFLAVKDGEVSWKDSVTLLALYVSYCILMFFNRPIEQMVSKITPGCCTHKQKDITVEQPIQNGHARGDEMESTRLLDGTDVDCSPVRHQMNFQVTTGVHDPNGGDDEGDGGENNNDKAVRSDPHRDLERNDRRNTDNDNFVDDENETEPGSPFRLPEKGVNRYAQMLAFPIIAVFFISIPDCRRKRWKRCYVLTFICSLLWIGFLTYILVWMVTAFGDTIGIPDTVMGLTLLAAGASTPDTMLSIIAARGGYGDMAISHSIGSNLFDILVGLGLPWFIQTVIIDHRSTVTVYSGAISYISMLLLLTVVIAVVLINVCRFRLGKTLGVFFIIFFVIFIMVSILFELNLIVPGLTLPPCN</sequence>
<evidence type="ECO:0000256" key="2">
    <source>
        <dbReference type="ARBA" id="ARBA00005364"/>
    </source>
</evidence>
<feature type="transmembrane region" description="Helical" evidence="18">
    <location>
        <begin position="193"/>
        <end position="216"/>
    </location>
</feature>
<evidence type="ECO:0000256" key="13">
    <source>
        <dbReference type="ARBA" id="ARBA00023053"/>
    </source>
</evidence>
<feature type="transmembrane region" description="Helical" evidence="18">
    <location>
        <begin position="36"/>
        <end position="61"/>
    </location>
</feature>
<keyword evidence="10" id="KW-0769">Symport</keyword>
<keyword evidence="11" id="KW-0630">Potassium</keyword>
<evidence type="ECO:0000256" key="7">
    <source>
        <dbReference type="ARBA" id="ARBA00022692"/>
    </source>
</evidence>
<evidence type="ECO:0000256" key="9">
    <source>
        <dbReference type="ARBA" id="ARBA00022837"/>
    </source>
</evidence>
<feature type="domain" description="Sodium/calcium exchanger membrane region" evidence="19">
    <location>
        <begin position="433"/>
        <end position="582"/>
    </location>
</feature>
<feature type="transmembrane region" description="Helical" evidence="18">
    <location>
        <begin position="122"/>
        <end position="143"/>
    </location>
</feature>
<dbReference type="InterPro" id="IPR004481">
    <property type="entry name" value="K/Na/Ca-exchanger"/>
</dbReference>
<evidence type="ECO:0000256" key="11">
    <source>
        <dbReference type="ARBA" id="ARBA00022958"/>
    </source>
</evidence>
<evidence type="ECO:0000313" key="21">
    <source>
        <dbReference type="Proteomes" id="UP000007110"/>
    </source>
</evidence>
<dbReference type="InterPro" id="IPR004837">
    <property type="entry name" value="NaCa_Exmemb"/>
</dbReference>